<comment type="caution">
    <text evidence="1">The sequence shown here is derived from an EMBL/GenBank/DDBJ whole genome shotgun (WGS) entry which is preliminary data.</text>
</comment>
<reference evidence="2" key="1">
    <citation type="journal article" date="2022" name="Nat. Commun.">
        <title>Chromosome evolution and the genetic basis of agronomically important traits in greater yam.</title>
        <authorList>
            <person name="Bredeson J.V."/>
            <person name="Lyons J.B."/>
            <person name="Oniyinde I.O."/>
            <person name="Okereke N.R."/>
            <person name="Kolade O."/>
            <person name="Nnabue I."/>
            <person name="Nwadili C.O."/>
            <person name="Hribova E."/>
            <person name="Parker M."/>
            <person name="Nwogha J."/>
            <person name="Shu S."/>
            <person name="Carlson J."/>
            <person name="Kariba R."/>
            <person name="Muthemba S."/>
            <person name="Knop K."/>
            <person name="Barton G.J."/>
            <person name="Sherwood A.V."/>
            <person name="Lopez-Montes A."/>
            <person name="Asiedu R."/>
            <person name="Jamnadass R."/>
            <person name="Muchugi A."/>
            <person name="Goodstein D."/>
            <person name="Egesi C.N."/>
            <person name="Featherston J."/>
            <person name="Asfaw A."/>
            <person name="Simpson G.G."/>
            <person name="Dolezel J."/>
            <person name="Hendre P.S."/>
            <person name="Van Deynze A."/>
            <person name="Kumar P.L."/>
            <person name="Obidiegwu J.E."/>
            <person name="Bhattacharjee R."/>
            <person name="Rokhsar D.S."/>
        </authorList>
    </citation>
    <scope>NUCLEOTIDE SEQUENCE [LARGE SCALE GENOMIC DNA]</scope>
    <source>
        <strain evidence="2">cv. TDa95/00328</strain>
    </source>
</reference>
<gene>
    <name evidence="1" type="ORF">IHE45_03G043800</name>
</gene>
<name>A0ACB7WK31_DIOAL</name>
<protein>
    <submittedName>
        <fullName evidence="1">Myc-type basic helix-loop-helix (BHLH) domain-containing protein</fullName>
    </submittedName>
</protein>
<evidence type="ECO:0000313" key="1">
    <source>
        <dbReference type="EMBL" id="KAH7688628.1"/>
    </source>
</evidence>
<dbReference type="EMBL" id="CM037013">
    <property type="protein sequence ID" value="KAH7688628.1"/>
    <property type="molecule type" value="Genomic_DNA"/>
</dbReference>
<keyword evidence="2" id="KW-1185">Reference proteome</keyword>
<organism evidence="1 2">
    <name type="scientific">Dioscorea alata</name>
    <name type="common">Purple yam</name>
    <dbReference type="NCBI Taxonomy" id="55571"/>
    <lineage>
        <taxon>Eukaryota</taxon>
        <taxon>Viridiplantae</taxon>
        <taxon>Streptophyta</taxon>
        <taxon>Embryophyta</taxon>
        <taxon>Tracheophyta</taxon>
        <taxon>Spermatophyta</taxon>
        <taxon>Magnoliopsida</taxon>
        <taxon>Liliopsida</taxon>
        <taxon>Dioscoreales</taxon>
        <taxon>Dioscoreaceae</taxon>
        <taxon>Dioscorea</taxon>
    </lineage>
</organism>
<sequence>MMMPFSSYGEDSSGSGRRKTPELDLDGYDCESEEGAEASEVAGKHVASRPSGSKRSRAAEVHNLSEKRRRSRINEKMKALQNLIPNSNKTDKASMLDEAIEYLKQLQLQVQMLSMRNGLSLHPMYLPNNLSPMQGSQMNLGFAVDGDSVMNMGLGGMLPLNQDSSQGNSFDMLSQSTPSNQSIVIPSAANVSDLECSFHMESSQAHNRSFHMPVATEFKEMLTEEMVTQHQLNSAHSMQNLPENNIKSVAASTSLPFGRQASFVEGAESLETNMLVSERSQDVLSKNSDHQIFNQQFNRGQINQSFSCNHVKSEESPDFRWLKKHATD</sequence>
<evidence type="ECO:0000313" key="2">
    <source>
        <dbReference type="Proteomes" id="UP000827976"/>
    </source>
</evidence>
<dbReference type="Proteomes" id="UP000827976">
    <property type="component" value="Chromosome 3"/>
</dbReference>
<accession>A0ACB7WK31</accession>
<proteinExistence type="predicted"/>